<dbReference type="InterPro" id="IPR002293">
    <property type="entry name" value="AA/rel_permease1"/>
</dbReference>
<reference evidence="6" key="1">
    <citation type="submission" date="2020-08" db="EMBL/GenBank/DDBJ databases">
        <title>Multicomponent nature underlies the extraordinary mechanical properties of spider dragline silk.</title>
        <authorList>
            <person name="Kono N."/>
            <person name="Nakamura H."/>
            <person name="Mori M."/>
            <person name="Yoshida Y."/>
            <person name="Ohtoshi R."/>
            <person name="Malay A.D."/>
            <person name="Moran D.A.P."/>
            <person name="Tomita M."/>
            <person name="Numata K."/>
            <person name="Arakawa K."/>
        </authorList>
    </citation>
    <scope>NUCLEOTIDE SEQUENCE</scope>
</reference>
<dbReference type="Gene3D" id="1.20.1740.10">
    <property type="entry name" value="Amino acid/polyamine transporter I"/>
    <property type="match status" value="1"/>
</dbReference>
<protein>
    <submittedName>
        <fullName evidence="6">Large neutral amino acids transporter small subunit 1</fullName>
    </submittedName>
</protein>
<keyword evidence="2 5" id="KW-0812">Transmembrane</keyword>
<comment type="subcellular location">
    <subcellularLocation>
        <location evidence="1">Membrane</location>
        <topology evidence="1">Multi-pass membrane protein</topology>
    </subcellularLocation>
</comment>
<evidence type="ECO:0000256" key="4">
    <source>
        <dbReference type="ARBA" id="ARBA00023136"/>
    </source>
</evidence>
<evidence type="ECO:0000313" key="6">
    <source>
        <dbReference type="EMBL" id="GFT26701.1"/>
    </source>
</evidence>
<sequence length="120" mass="12699">SGIFISPKGVLKYSGSVAASLIVWTGCGVVALMGALCYAELGTSIPVSGAEYSYYLRVYGSKGRFGPIPAFLYLWMCSLIIKTSAVAIMLLTFAEYIVEPMFPSCAAPGMVKKLVALIGI</sequence>
<evidence type="ECO:0000256" key="1">
    <source>
        <dbReference type="ARBA" id="ARBA00004141"/>
    </source>
</evidence>
<dbReference type="AlphaFoldDB" id="A0A8X6NQN1"/>
<keyword evidence="4 5" id="KW-0472">Membrane</keyword>
<feature type="non-terminal residue" evidence="6">
    <location>
        <position position="1"/>
    </location>
</feature>
<accession>A0A8X6NQN1</accession>
<name>A0A8X6NQN1_NEPPI</name>
<dbReference type="OrthoDB" id="5982228at2759"/>
<dbReference type="EMBL" id="BMAW01106910">
    <property type="protein sequence ID" value="GFT26701.1"/>
    <property type="molecule type" value="Genomic_DNA"/>
</dbReference>
<proteinExistence type="predicted"/>
<keyword evidence="3 5" id="KW-1133">Transmembrane helix</keyword>
<feature type="non-terminal residue" evidence="6">
    <location>
        <position position="120"/>
    </location>
</feature>
<evidence type="ECO:0000256" key="3">
    <source>
        <dbReference type="ARBA" id="ARBA00022989"/>
    </source>
</evidence>
<dbReference type="GO" id="GO:0015179">
    <property type="term" value="F:L-amino acid transmembrane transporter activity"/>
    <property type="evidence" value="ECO:0007669"/>
    <property type="project" value="TreeGrafter"/>
</dbReference>
<dbReference type="InterPro" id="IPR050598">
    <property type="entry name" value="AminoAcid_Transporter"/>
</dbReference>
<dbReference type="PANTHER" id="PTHR11785:SF512">
    <property type="entry name" value="SOBREMESA, ISOFORM B"/>
    <property type="match status" value="1"/>
</dbReference>
<dbReference type="GO" id="GO:0016020">
    <property type="term" value="C:membrane"/>
    <property type="evidence" value="ECO:0007669"/>
    <property type="project" value="UniProtKB-SubCell"/>
</dbReference>
<evidence type="ECO:0000313" key="7">
    <source>
        <dbReference type="Proteomes" id="UP000887013"/>
    </source>
</evidence>
<comment type="caution">
    <text evidence="6">The sequence shown here is derived from an EMBL/GenBank/DDBJ whole genome shotgun (WGS) entry which is preliminary data.</text>
</comment>
<dbReference type="Proteomes" id="UP000887013">
    <property type="component" value="Unassembled WGS sequence"/>
</dbReference>
<gene>
    <name evidence="6" type="primary">SLC7A5</name>
    <name evidence="6" type="ORF">NPIL_465531</name>
</gene>
<dbReference type="PANTHER" id="PTHR11785">
    <property type="entry name" value="AMINO ACID TRANSPORTER"/>
    <property type="match status" value="1"/>
</dbReference>
<dbReference type="Pfam" id="PF13520">
    <property type="entry name" value="AA_permease_2"/>
    <property type="match status" value="1"/>
</dbReference>
<evidence type="ECO:0000256" key="5">
    <source>
        <dbReference type="SAM" id="Phobius"/>
    </source>
</evidence>
<keyword evidence="7" id="KW-1185">Reference proteome</keyword>
<evidence type="ECO:0000256" key="2">
    <source>
        <dbReference type="ARBA" id="ARBA00022692"/>
    </source>
</evidence>
<feature type="transmembrane region" description="Helical" evidence="5">
    <location>
        <begin position="71"/>
        <end position="94"/>
    </location>
</feature>
<organism evidence="6 7">
    <name type="scientific">Nephila pilipes</name>
    <name type="common">Giant wood spider</name>
    <name type="synonym">Nephila maculata</name>
    <dbReference type="NCBI Taxonomy" id="299642"/>
    <lineage>
        <taxon>Eukaryota</taxon>
        <taxon>Metazoa</taxon>
        <taxon>Ecdysozoa</taxon>
        <taxon>Arthropoda</taxon>
        <taxon>Chelicerata</taxon>
        <taxon>Arachnida</taxon>
        <taxon>Araneae</taxon>
        <taxon>Araneomorphae</taxon>
        <taxon>Entelegynae</taxon>
        <taxon>Araneoidea</taxon>
        <taxon>Nephilidae</taxon>
        <taxon>Nephila</taxon>
    </lineage>
</organism>
<feature type="transmembrane region" description="Helical" evidence="5">
    <location>
        <begin position="17"/>
        <end position="39"/>
    </location>
</feature>